<keyword evidence="4 7" id="KW-1133">Transmembrane helix</keyword>
<proteinExistence type="inferred from homology"/>
<evidence type="ECO:0000313" key="11">
    <source>
        <dbReference type="Proteomes" id="UP000008144"/>
    </source>
</evidence>
<sequence length="327" mass="37222">MATIVVFVYLVVPPNGIKKEEGKEGRGVLYYTCCLFMWASMTDLALQGQRFGLFGLKSGTGYFEHGEPYLDTPFGLGVQGWNAIVNYLLYIHIIYNIDNNKDPRYTAIYWAGGILTSQFCVIVGAYSGSFATYLPPSVAMNIVFVVFPMWVFFHFLNKPRSDKIQAINSTKYRALDIFLITGLLVASFFMIIRGLGALDSPFPLTKYYVTTHEPYIMEPGKFGATWVLYGFIYGVPFQLFAIYGLLHSGCEWMMDLVVFYAAGMLQGTCVYMAYTWFPMSNPEYHIPQASMYMVIAINVFLVFISNLLLWRCFAEPQYFVKGKLKKN</sequence>
<feature type="transmembrane region" description="Helical" evidence="8">
    <location>
        <begin position="107"/>
        <end position="126"/>
    </location>
</feature>
<dbReference type="InParanoid" id="F6ZFJ3"/>
<dbReference type="PANTHER" id="PTHR14568:SF8">
    <property type="entry name" value="EXPERA DOMAIN-CONTAINING PROTEIN"/>
    <property type="match status" value="1"/>
</dbReference>
<dbReference type="GO" id="GO:0012505">
    <property type="term" value="C:endomembrane system"/>
    <property type="evidence" value="ECO:0007669"/>
    <property type="project" value="UniProtKB-SubCell"/>
</dbReference>
<dbReference type="Ensembl" id="ENSCINT00000012559.3">
    <property type="protein sequence ID" value="ENSCINP00000012559.3"/>
    <property type="gene ID" value="ENSCING00000006087.3"/>
</dbReference>
<evidence type="ECO:0000259" key="9">
    <source>
        <dbReference type="PROSITE" id="PS51751"/>
    </source>
</evidence>
<dbReference type="Proteomes" id="UP000008144">
    <property type="component" value="Chromosome 1"/>
</dbReference>
<feature type="transmembrane region" description="Helical" evidence="8">
    <location>
        <begin position="28"/>
        <end position="46"/>
    </location>
</feature>
<dbReference type="PROSITE" id="PS51751">
    <property type="entry name" value="EXPERA"/>
    <property type="match status" value="2"/>
</dbReference>
<feature type="transmembrane region" description="Helical" evidence="8">
    <location>
        <begin position="177"/>
        <end position="198"/>
    </location>
</feature>
<reference evidence="10" key="3">
    <citation type="submission" date="2025-08" db="UniProtKB">
        <authorList>
            <consortium name="Ensembl"/>
        </authorList>
    </citation>
    <scope>IDENTIFICATION</scope>
</reference>
<keyword evidence="2 7" id="KW-0812">Transmembrane</keyword>
<evidence type="ECO:0000256" key="1">
    <source>
        <dbReference type="ARBA" id="ARBA00004127"/>
    </source>
</evidence>
<dbReference type="GeneTree" id="ENSGT00390000012913"/>
<reference evidence="11" key="1">
    <citation type="journal article" date="2002" name="Science">
        <title>The draft genome of Ciona intestinalis: insights into chordate and vertebrate origins.</title>
        <authorList>
            <person name="Dehal P."/>
            <person name="Satou Y."/>
            <person name="Campbell R.K."/>
            <person name="Chapman J."/>
            <person name="Degnan B."/>
            <person name="De Tomaso A."/>
            <person name="Davidson B."/>
            <person name="Di Gregorio A."/>
            <person name="Gelpke M."/>
            <person name="Goodstein D.M."/>
            <person name="Harafuji N."/>
            <person name="Hastings K.E."/>
            <person name="Ho I."/>
            <person name="Hotta K."/>
            <person name="Huang W."/>
            <person name="Kawashima T."/>
            <person name="Lemaire P."/>
            <person name="Martinez D."/>
            <person name="Meinertzhagen I.A."/>
            <person name="Necula S."/>
            <person name="Nonaka M."/>
            <person name="Putnam N."/>
            <person name="Rash S."/>
            <person name="Saiga H."/>
            <person name="Satake M."/>
            <person name="Terry A."/>
            <person name="Yamada L."/>
            <person name="Wang H.G."/>
            <person name="Awazu S."/>
            <person name="Azumi K."/>
            <person name="Boore J."/>
            <person name="Branno M."/>
            <person name="Chin-Bow S."/>
            <person name="DeSantis R."/>
            <person name="Doyle S."/>
            <person name="Francino P."/>
            <person name="Keys D.N."/>
            <person name="Haga S."/>
            <person name="Hayashi H."/>
            <person name="Hino K."/>
            <person name="Imai K.S."/>
            <person name="Inaba K."/>
            <person name="Kano S."/>
            <person name="Kobayashi K."/>
            <person name="Kobayashi M."/>
            <person name="Lee B.I."/>
            <person name="Makabe K.W."/>
            <person name="Manohar C."/>
            <person name="Matassi G."/>
            <person name="Medina M."/>
            <person name="Mochizuki Y."/>
            <person name="Mount S."/>
            <person name="Morishita T."/>
            <person name="Miura S."/>
            <person name="Nakayama A."/>
            <person name="Nishizaka S."/>
            <person name="Nomoto H."/>
            <person name="Ohta F."/>
            <person name="Oishi K."/>
            <person name="Rigoutsos I."/>
            <person name="Sano M."/>
            <person name="Sasaki A."/>
            <person name="Sasakura Y."/>
            <person name="Shoguchi E."/>
            <person name="Shin-i T."/>
            <person name="Spagnuolo A."/>
            <person name="Stainier D."/>
            <person name="Suzuki M.M."/>
            <person name="Tassy O."/>
            <person name="Takatori N."/>
            <person name="Tokuoka M."/>
            <person name="Yagi K."/>
            <person name="Yoshizaki F."/>
            <person name="Wada S."/>
            <person name="Zhang C."/>
            <person name="Hyatt P.D."/>
            <person name="Larimer F."/>
            <person name="Detter C."/>
            <person name="Doggett N."/>
            <person name="Glavina T."/>
            <person name="Hawkins T."/>
            <person name="Richardson P."/>
            <person name="Lucas S."/>
            <person name="Kohara Y."/>
            <person name="Levine M."/>
            <person name="Satoh N."/>
            <person name="Rokhsar D.S."/>
        </authorList>
    </citation>
    <scope>NUCLEOTIDE SEQUENCE [LARGE SCALE GENOMIC DNA]</scope>
</reference>
<organism evidence="10 11">
    <name type="scientific">Ciona intestinalis</name>
    <name type="common">Transparent sea squirt</name>
    <name type="synonym">Ascidia intestinalis</name>
    <dbReference type="NCBI Taxonomy" id="7719"/>
    <lineage>
        <taxon>Eukaryota</taxon>
        <taxon>Metazoa</taxon>
        <taxon>Chordata</taxon>
        <taxon>Tunicata</taxon>
        <taxon>Ascidiacea</taxon>
        <taxon>Phlebobranchia</taxon>
        <taxon>Cionidae</taxon>
        <taxon>Ciona</taxon>
    </lineage>
</organism>
<feature type="transmembrane region" description="Helical" evidence="8">
    <location>
        <begin position="226"/>
        <end position="246"/>
    </location>
</feature>
<dbReference type="EMBL" id="EAAA01000396">
    <property type="status" value="NOT_ANNOTATED_CDS"/>
    <property type="molecule type" value="Genomic_DNA"/>
</dbReference>
<gene>
    <name evidence="10" type="primary">LOC100179705</name>
</gene>
<feature type="domain" description="EXPERA" evidence="9">
    <location>
        <begin position="175"/>
        <end position="309"/>
    </location>
</feature>
<evidence type="ECO:0000256" key="5">
    <source>
        <dbReference type="ARBA" id="ARBA00023136"/>
    </source>
</evidence>
<dbReference type="HOGENOM" id="CLU_046717_0_0_1"/>
<evidence type="ECO:0000256" key="7">
    <source>
        <dbReference type="PROSITE-ProRule" id="PRU01087"/>
    </source>
</evidence>
<dbReference type="CDD" id="cd21106">
    <property type="entry name" value="TM6SF1-like"/>
    <property type="match status" value="1"/>
</dbReference>
<dbReference type="GO" id="GO:0016020">
    <property type="term" value="C:membrane"/>
    <property type="evidence" value="ECO:0007669"/>
    <property type="project" value="UniProtKB-UniRule"/>
</dbReference>
<dbReference type="InterPro" id="IPR059044">
    <property type="entry name" value="TM_Tm6sf1/2"/>
</dbReference>
<keyword evidence="3" id="KW-0677">Repeat</keyword>
<feature type="transmembrane region" description="Helical" evidence="8">
    <location>
        <begin position="258"/>
        <end position="277"/>
    </location>
</feature>
<evidence type="ECO:0000256" key="6">
    <source>
        <dbReference type="ARBA" id="ARBA00034760"/>
    </source>
</evidence>
<evidence type="ECO:0000256" key="8">
    <source>
        <dbReference type="SAM" id="Phobius"/>
    </source>
</evidence>
<feature type="domain" description="EXPERA" evidence="9">
    <location>
        <begin position="26"/>
        <end position="152"/>
    </location>
</feature>
<dbReference type="Pfam" id="PF26083">
    <property type="entry name" value="TM_Tm6sf2"/>
    <property type="match status" value="1"/>
</dbReference>
<dbReference type="OMA" id="PELQEPY"/>
<comment type="similarity">
    <text evidence="6">Belongs to the TM6SF family.</text>
</comment>
<evidence type="ECO:0000313" key="10">
    <source>
        <dbReference type="Ensembl" id="ENSCINP00000012559.3"/>
    </source>
</evidence>
<dbReference type="AlphaFoldDB" id="F6ZFJ3"/>
<dbReference type="InterPro" id="IPR047195">
    <property type="entry name" value="TM6SF1-like"/>
</dbReference>
<dbReference type="InterPro" id="IPR033118">
    <property type="entry name" value="EXPERA"/>
</dbReference>
<feature type="transmembrane region" description="Helical" evidence="8">
    <location>
        <begin position="138"/>
        <end position="156"/>
    </location>
</feature>
<name>F6ZFJ3_CIOIN</name>
<keyword evidence="5 7" id="KW-0472">Membrane</keyword>
<comment type="subcellular location">
    <subcellularLocation>
        <location evidence="1">Endomembrane system</location>
        <topology evidence="1">Multi-pass membrane protein</topology>
    </subcellularLocation>
</comment>
<keyword evidence="11" id="KW-1185">Reference proteome</keyword>
<feature type="transmembrane region" description="Helical" evidence="8">
    <location>
        <begin position="289"/>
        <end position="309"/>
    </location>
</feature>
<reference evidence="10" key="4">
    <citation type="submission" date="2025-09" db="UniProtKB">
        <authorList>
            <consortium name="Ensembl"/>
        </authorList>
    </citation>
    <scope>IDENTIFICATION</scope>
</reference>
<reference evidence="10" key="2">
    <citation type="journal article" date="2008" name="Genome Biol.">
        <title>Improved genome assembly and evidence-based global gene model set for the chordate Ciona intestinalis: new insight into intron and operon populations.</title>
        <authorList>
            <person name="Satou Y."/>
            <person name="Mineta K."/>
            <person name="Ogasawara M."/>
            <person name="Sasakura Y."/>
            <person name="Shoguchi E."/>
            <person name="Ueno K."/>
            <person name="Yamada L."/>
            <person name="Matsumoto J."/>
            <person name="Wasserscheid J."/>
            <person name="Dewar K."/>
            <person name="Wiley G.B."/>
            <person name="Macmil S.L."/>
            <person name="Roe B.A."/>
            <person name="Zeller R.W."/>
            <person name="Hastings K.E."/>
            <person name="Lemaire P."/>
            <person name="Lindquist E."/>
            <person name="Endo T."/>
            <person name="Hotta K."/>
            <person name="Inaba K."/>
        </authorList>
    </citation>
    <scope>NUCLEOTIDE SEQUENCE [LARGE SCALE GENOMIC DNA]</scope>
    <source>
        <strain evidence="10">wild type</strain>
    </source>
</reference>
<protein>
    <submittedName>
        <fullName evidence="10">Transmembrane 6 superfamily member 1-like</fullName>
    </submittedName>
</protein>
<dbReference type="PANTHER" id="PTHR14568">
    <property type="entry name" value="TRANSMEMBRANE SUPERFAMILY 6 MEMBER 1/2"/>
    <property type="match status" value="1"/>
</dbReference>
<feature type="transmembrane region" description="Helical" evidence="8">
    <location>
        <begin position="74"/>
        <end position="95"/>
    </location>
</feature>
<evidence type="ECO:0000256" key="2">
    <source>
        <dbReference type="ARBA" id="ARBA00022692"/>
    </source>
</evidence>
<accession>F6ZFJ3</accession>
<evidence type="ECO:0000256" key="4">
    <source>
        <dbReference type="ARBA" id="ARBA00022989"/>
    </source>
</evidence>
<evidence type="ECO:0000256" key="3">
    <source>
        <dbReference type="ARBA" id="ARBA00022737"/>
    </source>
</evidence>